<evidence type="ECO:0000256" key="5">
    <source>
        <dbReference type="ARBA" id="ARBA00022490"/>
    </source>
</evidence>
<dbReference type="InterPro" id="IPR029063">
    <property type="entry name" value="SAM-dependent_MTases_sf"/>
</dbReference>
<evidence type="ECO:0000256" key="3">
    <source>
        <dbReference type="ARBA" id="ARBA00011914"/>
    </source>
</evidence>
<keyword evidence="16" id="KW-1185">Reference proteome</keyword>
<keyword evidence="5" id="KW-0963">Cytoplasm</keyword>
<evidence type="ECO:0000313" key="16">
    <source>
        <dbReference type="Proteomes" id="UP001353858"/>
    </source>
</evidence>
<evidence type="ECO:0000313" key="15">
    <source>
        <dbReference type="EMBL" id="KAK4876244.1"/>
    </source>
</evidence>
<dbReference type="InterPro" id="IPR036236">
    <property type="entry name" value="Znf_C2H2_sf"/>
</dbReference>
<dbReference type="SUPFAM" id="SSF57667">
    <property type="entry name" value="beta-beta-alpha zinc fingers"/>
    <property type="match status" value="1"/>
</dbReference>
<comment type="caution">
    <text evidence="15">The sequence shown here is derived from an EMBL/GenBank/DDBJ whole genome shotgun (WGS) entry which is preliminary data.</text>
</comment>
<keyword evidence="8" id="KW-0479">Metal-binding</keyword>
<dbReference type="InterPro" id="IPR019410">
    <property type="entry name" value="Methyltransf_16"/>
</dbReference>
<evidence type="ECO:0000256" key="6">
    <source>
        <dbReference type="ARBA" id="ARBA00022603"/>
    </source>
</evidence>
<dbReference type="Pfam" id="PF10294">
    <property type="entry name" value="Methyltransf_16"/>
    <property type="match status" value="1"/>
</dbReference>
<evidence type="ECO:0000256" key="8">
    <source>
        <dbReference type="ARBA" id="ARBA00022723"/>
    </source>
</evidence>
<feature type="compositionally biased region" description="Basic and acidic residues" evidence="13">
    <location>
        <begin position="544"/>
        <end position="554"/>
    </location>
</feature>
<comment type="subcellular location">
    <subcellularLocation>
        <location evidence="2">Cytoplasm</location>
    </subcellularLocation>
    <subcellularLocation>
        <location evidence="1">Nucleus</location>
    </subcellularLocation>
</comment>
<dbReference type="InterPro" id="IPR025800">
    <property type="entry name" value="CaM-Lys-N-MeTrfase"/>
</dbReference>
<evidence type="ECO:0000256" key="10">
    <source>
        <dbReference type="ARBA" id="ARBA00022833"/>
    </source>
</evidence>
<dbReference type="Gene3D" id="3.30.160.60">
    <property type="entry name" value="Classic Zinc Finger"/>
    <property type="match status" value="1"/>
</dbReference>
<dbReference type="EC" id="2.1.1.60" evidence="3"/>
<dbReference type="InterPro" id="IPR003604">
    <property type="entry name" value="Matrin/U1-like-C_Znf_C2H2"/>
</dbReference>
<dbReference type="SUPFAM" id="SSF53335">
    <property type="entry name" value="S-adenosyl-L-methionine-dependent methyltransferases"/>
    <property type="match status" value="1"/>
</dbReference>
<keyword evidence="11" id="KW-0539">Nucleus</keyword>
<evidence type="ECO:0000256" key="1">
    <source>
        <dbReference type="ARBA" id="ARBA00004123"/>
    </source>
</evidence>
<dbReference type="GO" id="GO:0032259">
    <property type="term" value="P:methylation"/>
    <property type="evidence" value="ECO:0007669"/>
    <property type="project" value="UniProtKB-KW"/>
</dbReference>
<dbReference type="GO" id="GO:0005634">
    <property type="term" value="C:nucleus"/>
    <property type="evidence" value="ECO:0007669"/>
    <property type="project" value="UniProtKB-SubCell"/>
</dbReference>
<dbReference type="PANTHER" id="PTHR13539">
    <property type="entry name" value="CALMODULIN-LYSINE N-METHYLTRANSFERASE"/>
    <property type="match status" value="1"/>
</dbReference>
<evidence type="ECO:0000256" key="9">
    <source>
        <dbReference type="ARBA" id="ARBA00022771"/>
    </source>
</evidence>
<dbReference type="SMART" id="SM00451">
    <property type="entry name" value="ZnF_U1"/>
    <property type="match status" value="1"/>
</dbReference>
<dbReference type="Pfam" id="PF06220">
    <property type="entry name" value="zf-U1"/>
    <property type="match status" value="1"/>
</dbReference>
<sequence>MDQNNKFVIRSNGTIDINQVLTTNKNEKKKAARKRWAILAKALKSPTGSEPSSPTDEFSVRRISSFMLLTTQLLENIHLYPTAHGAAEQIRKRTWYKYSMKIDDAEYFVNVGHRIRTFSAEDLMGFNNTGNICIWPSEETLTYYIGANLHIVDGKSVLELGGGMSCLAGLMCAKYGAAKQVTVTDGNKISVENVQISLYNNEFACPVACNVLKWEECLVDQKFDVVFCADCLFFDDGRIHLIKCLWDVMSYDSLALVMAPRRGNTLEKFIMQAEEKGFMCKQMLKYNNVVWEKHLDLLDNCEADYWKSQERKYCDFCKCWIADNKPSIEFHEKGRRHKENVSKRIKSIHKKSKRDEKETVRIDSALQQMESAALEAYRRDMASNADITSMTMNAVKTGKDLWHEVRSQGGTVSYKNVLTNEVVWKPPPEGYITVNEQKLASFETTKKQIKLVQKHQQLQGRLRWEELKREEEEERARAAREKLKARRAEDLPTPVYAPLLPTGPSTPYGAWQTVKTQEVKEIDWQLPQQEEFLLPVVSEPEPEPAPREFKERVVESLGSGSTSFKKRKTFGIAQRSTRQRLDDD</sequence>
<evidence type="ECO:0000256" key="7">
    <source>
        <dbReference type="ARBA" id="ARBA00022679"/>
    </source>
</evidence>
<keyword evidence="7" id="KW-0808">Transferase</keyword>
<evidence type="ECO:0000259" key="14">
    <source>
        <dbReference type="PROSITE" id="PS50171"/>
    </source>
</evidence>
<dbReference type="Proteomes" id="UP001353858">
    <property type="component" value="Unassembled WGS sequence"/>
</dbReference>
<evidence type="ECO:0000256" key="13">
    <source>
        <dbReference type="SAM" id="MobiDB-lite"/>
    </source>
</evidence>
<evidence type="ECO:0000256" key="12">
    <source>
        <dbReference type="SAM" id="Coils"/>
    </source>
</evidence>
<proteinExistence type="predicted"/>
<dbReference type="GO" id="GO:0003676">
    <property type="term" value="F:nucleic acid binding"/>
    <property type="evidence" value="ECO:0007669"/>
    <property type="project" value="InterPro"/>
</dbReference>
<dbReference type="PANTHER" id="PTHR13539:SF3">
    <property type="entry name" value="CALMODULIN-LYSINE N-METHYLTRANSFERASE"/>
    <property type="match status" value="1"/>
</dbReference>
<protein>
    <recommendedName>
        <fullName evidence="4">Calmodulin-lysine N-methyltransferase</fullName>
        <ecNumber evidence="3">2.1.1.60</ecNumber>
    </recommendedName>
</protein>
<name>A0AAN7PT43_9COLE</name>
<dbReference type="CDD" id="cd02440">
    <property type="entry name" value="AdoMet_MTases"/>
    <property type="match status" value="1"/>
</dbReference>
<dbReference type="GO" id="GO:0005737">
    <property type="term" value="C:cytoplasm"/>
    <property type="evidence" value="ECO:0007669"/>
    <property type="project" value="UniProtKB-SubCell"/>
</dbReference>
<evidence type="ECO:0000256" key="4">
    <source>
        <dbReference type="ARBA" id="ARBA00020594"/>
    </source>
</evidence>
<dbReference type="InterPro" id="IPR013085">
    <property type="entry name" value="U1-CZ_Znf_C2H2"/>
</dbReference>
<feature type="coiled-coil region" evidence="12">
    <location>
        <begin position="455"/>
        <end position="489"/>
    </location>
</feature>
<accession>A0AAN7PT43</accession>
<evidence type="ECO:0000256" key="2">
    <source>
        <dbReference type="ARBA" id="ARBA00004496"/>
    </source>
</evidence>
<feature type="domain" description="Matrin-type" evidence="14">
    <location>
        <begin position="312"/>
        <end position="343"/>
    </location>
</feature>
<organism evidence="15 16">
    <name type="scientific">Aquatica leii</name>
    <dbReference type="NCBI Taxonomy" id="1421715"/>
    <lineage>
        <taxon>Eukaryota</taxon>
        <taxon>Metazoa</taxon>
        <taxon>Ecdysozoa</taxon>
        <taxon>Arthropoda</taxon>
        <taxon>Hexapoda</taxon>
        <taxon>Insecta</taxon>
        <taxon>Pterygota</taxon>
        <taxon>Neoptera</taxon>
        <taxon>Endopterygota</taxon>
        <taxon>Coleoptera</taxon>
        <taxon>Polyphaga</taxon>
        <taxon>Elateriformia</taxon>
        <taxon>Elateroidea</taxon>
        <taxon>Lampyridae</taxon>
        <taxon>Luciolinae</taxon>
        <taxon>Aquatica</taxon>
    </lineage>
</organism>
<feature type="region of interest" description="Disordered" evidence="13">
    <location>
        <begin position="536"/>
        <end position="584"/>
    </location>
</feature>
<keyword evidence="6" id="KW-0489">Methyltransferase</keyword>
<dbReference type="GO" id="GO:0008270">
    <property type="term" value="F:zinc ion binding"/>
    <property type="evidence" value="ECO:0007669"/>
    <property type="project" value="UniProtKB-KW"/>
</dbReference>
<gene>
    <name evidence="15" type="ORF">RN001_012666</name>
</gene>
<evidence type="ECO:0000256" key="11">
    <source>
        <dbReference type="ARBA" id="ARBA00023242"/>
    </source>
</evidence>
<dbReference type="PROSITE" id="PS50171">
    <property type="entry name" value="ZF_MATRIN"/>
    <property type="match status" value="1"/>
</dbReference>
<keyword evidence="10" id="KW-0862">Zinc</keyword>
<keyword evidence="12" id="KW-0175">Coiled coil</keyword>
<dbReference type="InterPro" id="IPR000690">
    <property type="entry name" value="Matrin/U1-C_Znf_C2H2"/>
</dbReference>
<dbReference type="Gene3D" id="3.40.50.150">
    <property type="entry name" value="Vaccinia Virus protein VP39"/>
    <property type="match status" value="1"/>
</dbReference>
<keyword evidence="9" id="KW-0863">Zinc-finger</keyword>
<dbReference type="GO" id="GO:0018025">
    <property type="term" value="F:calmodulin-lysine N-methyltransferase activity"/>
    <property type="evidence" value="ECO:0007669"/>
    <property type="project" value="UniProtKB-EC"/>
</dbReference>
<reference evidence="16" key="1">
    <citation type="submission" date="2023-01" db="EMBL/GenBank/DDBJ databases">
        <title>Key to firefly adult light organ development and bioluminescence: homeobox transcription factors regulate luciferase expression and transportation to peroxisome.</title>
        <authorList>
            <person name="Fu X."/>
        </authorList>
    </citation>
    <scope>NUCLEOTIDE SEQUENCE [LARGE SCALE GENOMIC DNA]</scope>
</reference>
<dbReference type="AlphaFoldDB" id="A0AAN7PT43"/>
<dbReference type="EMBL" id="JARPUR010000005">
    <property type="protein sequence ID" value="KAK4876244.1"/>
    <property type="molecule type" value="Genomic_DNA"/>
</dbReference>